<evidence type="ECO:0000313" key="2">
    <source>
        <dbReference type="Proteomes" id="UP001234297"/>
    </source>
</evidence>
<name>A0ACC2KGP9_PERAE</name>
<comment type="caution">
    <text evidence="1">The sequence shown here is derived from an EMBL/GenBank/DDBJ whole genome shotgun (WGS) entry which is preliminary data.</text>
</comment>
<protein>
    <submittedName>
        <fullName evidence="1">Uncharacterized protein</fullName>
    </submittedName>
</protein>
<organism evidence="1 2">
    <name type="scientific">Persea americana</name>
    <name type="common">Avocado</name>
    <dbReference type="NCBI Taxonomy" id="3435"/>
    <lineage>
        <taxon>Eukaryota</taxon>
        <taxon>Viridiplantae</taxon>
        <taxon>Streptophyta</taxon>
        <taxon>Embryophyta</taxon>
        <taxon>Tracheophyta</taxon>
        <taxon>Spermatophyta</taxon>
        <taxon>Magnoliopsida</taxon>
        <taxon>Magnoliidae</taxon>
        <taxon>Laurales</taxon>
        <taxon>Lauraceae</taxon>
        <taxon>Persea</taxon>
    </lineage>
</organism>
<dbReference type="EMBL" id="CM056817">
    <property type="protein sequence ID" value="KAJ8620178.1"/>
    <property type="molecule type" value="Genomic_DNA"/>
</dbReference>
<evidence type="ECO:0000313" key="1">
    <source>
        <dbReference type="EMBL" id="KAJ8620178.1"/>
    </source>
</evidence>
<reference evidence="1 2" key="1">
    <citation type="journal article" date="2022" name="Hortic Res">
        <title>A haplotype resolved chromosomal level avocado genome allows analysis of novel avocado genes.</title>
        <authorList>
            <person name="Nath O."/>
            <person name="Fletcher S.J."/>
            <person name="Hayward A."/>
            <person name="Shaw L.M."/>
            <person name="Masouleh A.K."/>
            <person name="Furtado A."/>
            <person name="Henry R.J."/>
            <person name="Mitter N."/>
        </authorList>
    </citation>
    <scope>NUCLEOTIDE SEQUENCE [LARGE SCALE GENOMIC DNA]</scope>
    <source>
        <strain evidence="2">cv. Hass</strain>
    </source>
</reference>
<gene>
    <name evidence="1" type="ORF">MRB53_028707</name>
</gene>
<dbReference type="Proteomes" id="UP001234297">
    <property type="component" value="Chromosome 9"/>
</dbReference>
<sequence>MSGDGEMTTVAQSNRLQQTDSDSPFFSVRELHQRRGRLPPLSAAIAPSPDSRKEKVAVLDSSYGNQN</sequence>
<keyword evidence="2" id="KW-1185">Reference proteome</keyword>
<accession>A0ACC2KGP9</accession>
<proteinExistence type="predicted"/>